<evidence type="ECO:0000313" key="2">
    <source>
        <dbReference type="Proteomes" id="UP001372338"/>
    </source>
</evidence>
<keyword evidence="2" id="KW-1185">Reference proteome</keyword>
<dbReference type="AlphaFoldDB" id="A0AAN9J667"/>
<gene>
    <name evidence="1" type="ORF">RIF29_08154</name>
</gene>
<dbReference type="EMBL" id="JAYWIO010000001">
    <property type="protein sequence ID" value="KAK7292376.1"/>
    <property type="molecule type" value="Genomic_DNA"/>
</dbReference>
<comment type="caution">
    <text evidence="1">The sequence shown here is derived from an EMBL/GenBank/DDBJ whole genome shotgun (WGS) entry which is preliminary data.</text>
</comment>
<protein>
    <submittedName>
        <fullName evidence="1">Uncharacterized protein</fullName>
    </submittedName>
</protein>
<dbReference type="Proteomes" id="UP001372338">
    <property type="component" value="Unassembled WGS sequence"/>
</dbReference>
<accession>A0AAN9J667</accession>
<organism evidence="1 2">
    <name type="scientific">Crotalaria pallida</name>
    <name type="common">Smooth rattlebox</name>
    <name type="synonym">Crotalaria striata</name>
    <dbReference type="NCBI Taxonomy" id="3830"/>
    <lineage>
        <taxon>Eukaryota</taxon>
        <taxon>Viridiplantae</taxon>
        <taxon>Streptophyta</taxon>
        <taxon>Embryophyta</taxon>
        <taxon>Tracheophyta</taxon>
        <taxon>Spermatophyta</taxon>
        <taxon>Magnoliopsida</taxon>
        <taxon>eudicotyledons</taxon>
        <taxon>Gunneridae</taxon>
        <taxon>Pentapetalae</taxon>
        <taxon>rosids</taxon>
        <taxon>fabids</taxon>
        <taxon>Fabales</taxon>
        <taxon>Fabaceae</taxon>
        <taxon>Papilionoideae</taxon>
        <taxon>50 kb inversion clade</taxon>
        <taxon>genistoids sensu lato</taxon>
        <taxon>core genistoids</taxon>
        <taxon>Crotalarieae</taxon>
        <taxon>Crotalaria</taxon>
    </lineage>
</organism>
<sequence>MKTNKAKTLRNIENPRSSLLLIRNWDTERAPSFLDRKNLSAAALSLPCPSSLVAALFLPCPSSLVAALFSSSSPLSPLFASTIAAADRSKSRLPLHYRSNEIKHVPREQLQHIKTPQLGYKH</sequence>
<evidence type="ECO:0000313" key="1">
    <source>
        <dbReference type="EMBL" id="KAK7292376.1"/>
    </source>
</evidence>
<name>A0AAN9J667_CROPI</name>
<reference evidence="1 2" key="1">
    <citation type="submission" date="2024-01" db="EMBL/GenBank/DDBJ databases">
        <title>The genomes of 5 underutilized Papilionoideae crops provide insights into root nodulation and disease resistanc.</title>
        <authorList>
            <person name="Yuan L."/>
        </authorList>
    </citation>
    <scope>NUCLEOTIDE SEQUENCE [LARGE SCALE GENOMIC DNA]</scope>
    <source>
        <strain evidence="1">ZHUSHIDOU_FW_LH</strain>
        <tissue evidence="1">Leaf</tissue>
    </source>
</reference>
<proteinExistence type="predicted"/>